<dbReference type="InterPro" id="IPR001099">
    <property type="entry name" value="Chalcone/stilbene_synt_N"/>
</dbReference>
<dbReference type="PANTHER" id="PTHR11877">
    <property type="entry name" value="HYDROXYMETHYLGLUTARYL-COA SYNTHASE"/>
    <property type="match status" value="1"/>
</dbReference>
<dbReference type="AlphaFoldDB" id="A0A9D2EBK4"/>
<dbReference type="Pfam" id="PF02797">
    <property type="entry name" value="Chal_sti_synt_C"/>
    <property type="match status" value="1"/>
</dbReference>
<dbReference type="Gene3D" id="3.40.47.10">
    <property type="match status" value="2"/>
</dbReference>
<dbReference type="EMBL" id="DXBY01000057">
    <property type="protein sequence ID" value="HIZ34768.1"/>
    <property type="molecule type" value="Genomic_DNA"/>
</dbReference>
<evidence type="ECO:0000256" key="3">
    <source>
        <dbReference type="ARBA" id="ARBA00023315"/>
    </source>
</evidence>
<comment type="caution">
    <text evidence="7">The sequence shown here is derived from an EMBL/GenBank/DDBJ whole genome shotgun (WGS) entry which is preliminary data.</text>
</comment>
<reference evidence="7" key="1">
    <citation type="journal article" date="2021" name="PeerJ">
        <title>Extensive microbial diversity within the chicken gut microbiome revealed by metagenomics and culture.</title>
        <authorList>
            <person name="Gilroy R."/>
            <person name="Ravi A."/>
            <person name="Getino M."/>
            <person name="Pursley I."/>
            <person name="Horton D.L."/>
            <person name="Alikhan N.F."/>
            <person name="Baker D."/>
            <person name="Gharbi K."/>
            <person name="Hall N."/>
            <person name="Watson M."/>
            <person name="Adriaenssens E.M."/>
            <person name="Foster-Nyarko E."/>
            <person name="Jarju S."/>
            <person name="Secka A."/>
            <person name="Antonio M."/>
            <person name="Oren A."/>
            <person name="Chaudhuri R.R."/>
            <person name="La Ragione R."/>
            <person name="Hildebrand F."/>
            <person name="Pallen M.J."/>
        </authorList>
    </citation>
    <scope>NUCLEOTIDE SEQUENCE</scope>
    <source>
        <strain evidence="7">ChiGjej4B4-7305</strain>
    </source>
</reference>
<keyword evidence="3" id="KW-0012">Acyltransferase</keyword>
<evidence type="ECO:0000256" key="1">
    <source>
        <dbReference type="ARBA" id="ARBA00005531"/>
    </source>
</evidence>
<feature type="domain" description="Chalcone/stilbene synthase C-terminal" evidence="6">
    <location>
        <begin position="220"/>
        <end position="352"/>
    </location>
</feature>
<dbReference type="PIRSF" id="PIRSF000451">
    <property type="entry name" value="PKS_III"/>
    <property type="match status" value="1"/>
</dbReference>
<accession>A0A9D2EBK4</accession>
<protein>
    <submittedName>
        <fullName evidence="7">Type III polyketide synthase</fullName>
    </submittedName>
</protein>
<sequence>MAHLLAVGRALPGPPRVQQEITAAIGPLLTTDQDRLEALHRLHAASGVTSRHLVLPLEDYREVTSFGHANDLFLREGRVLAEDVTRTALAAAGVAPEAVDFLLFTSVTGISAPSIDAGLVEAVGLRPDVKRMPSFGLGCAGGAAGIARVHDYLAGHPDQVGLLVSVELCSLTVQSGDDSTANLVASGLFGDGAAAVLLVGQEHPLARGAGLEVLGTRSGLYPGTADQLGWRVRDSGFAIMLAAGLPATIRTHLTGDIAVLLSAHGLTTADVATWVVHAGGPRIFDAVTDALDLSAEALAVSRASLSAVGNLSSASVLHVLADTLQRGEPGPGGYVLLLAFGPGVSAELVLLRRPETR</sequence>
<evidence type="ECO:0000259" key="6">
    <source>
        <dbReference type="Pfam" id="PF02797"/>
    </source>
</evidence>
<reference evidence="7" key="2">
    <citation type="submission" date="2021-04" db="EMBL/GenBank/DDBJ databases">
        <authorList>
            <person name="Gilroy R."/>
        </authorList>
    </citation>
    <scope>NUCLEOTIDE SEQUENCE</scope>
    <source>
        <strain evidence="7">ChiGjej4B4-7305</strain>
    </source>
</reference>
<dbReference type="PANTHER" id="PTHR11877:SF99">
    <property type="entry name" value="1,3,6,8-TETRAHYDROXYNAPHTHALENE SYNTHASE"/>
    <property type="match status" value="1"/>
</dbReference>
<keyword evidence="2" id="KW-0808">Transferase</keyword>
<evidence type="ECO:0000256" key="2">
    <source>
        <dbReference type="ARBA" id="ARBA00022679"/>
    </source>
</evidence>
<evidence type="ECO:0000313" key="8">
    <source>
        <dbReference type="Proteomes" id="UP000824037"/>
    </source>
</evidence>
<evidence type="ECO:0000256" key="4">
    <source>
        <dbReference type="PIRSR" id="PIRSR000451-1"/>
    </source>
</evidence>
<evidence type="ECO:0000259" key="5">
    <source>
        <dbReference type="Pfam" id="PF00195"/>
    </source>
</evidence>
<dbReference type="Pfam" id="PF00195">
    <property type="entry name" value="Chal_sti_synt_N"/>
    <property type="match status" value="1"/>
</dbReference>
<organism evidence="7 8">
    <name type="scientific">Candidatus Ruania gallistercoris</name>
    <dbReference type="NCBI Taxonomy" id="2838746"/>
    <lineage>
        <taxon>Bacteria</taxon>
        <taxon>Bacillati</taxon>
        <taxon>Actinomycetota</taxon>
        <taxon>Actinomycetes</taxon>
        <taxon>Micrococcales</taxon>
        <taxon>Ruaniaceae</taxon>
        <taxon>Ruania</taxon>
    </lineage>
</organism>
<dbReference type="GO" id="GO:0016747">
    <property type="term" value="F:acyltransferase activity, transferring groups other than amino-acyl groups"/>
    <property type="evidence" value="ECO:0007669"/>
    <property type="project" value="InterPro"/>
</dbReference>
<proteinExistence type="inferred from homology"/>
<feature type="active site" description="Acyl-thioester intermediate" evidence="4">
    <location>
        <position position="139"/>
    </location>
</feature>
<dbReference type="InterPro" id="IPR012328">
    <property type="entry name" value="Chalcone/stilbene_synt_C"/>
</dbReference>
<dbReference type="GO" id="GO:0030639">
    <property type="term" value="P:polyketide biosynthetic process"/>
    <property type="evidence" value="ECO:0007669"/>
    <property type="project" value="TreeGrafter"/>
</dbReference>
<comment type="similarity">
    <text evidence="1">Belongs to the thiolase-like superfamily. Chalcone/stilbene synthases family.</text>
</comment>
<evidence type="ECO:0000313" key="7">
    <source>
        <dbReference type="EMBL" id="HIZ34768.1"/>
    </source>
</evidence>
<name>A0A9D2EBK4_9MICO</name>
<dbReference type="Proteomes" id="UP000824037">
    <property type="component" value="Unassembled WGS sequence"/>
</dbReference>
<dbReference type="CDD" id="cd00831">
    <property type="entry name" value="CHS_like"/>
    <property type="match status" value="1"/>
</dbReference>
<gene>
    <name evidence="7" type="ORF">H9815_03230</name>
</gene>
<dbReference type="InterPro" id="IPR011141">
    <property type="entry name" value="Polyketide_synthase_type-III"/>
</dbReference>
<feature type="domain" description="Chalcone/stilbene synthase N-terminal" evidence="5">
    <location>
        <begin position="2"/>
        <end position="198"/>
    </location>
</feature>
<dbReference type="InterPro" id="IPR016039">
    <property type="entry name" value="Thiolase-like"/>
</dbReference>
<dbReference type="SUPFAM" id="SSF53901">
    <property type="entry name" value="Thiolase-like"/>
    <property type="match status" value="1"/>
</dbReference>